<feature type="region of interest" description="Disordered" evidence="4">
    <location>
        <begin position="298"/>
        <end position="330"/>
    </location>
</feature>
<feature type="compositionally biased region" description="Basic and acidic residues" evidence="4">
    <location>
        <begin position="321"/>
        <end position="330"/>
    </location>
</feature>
<dbReference type="PROSITE" id="PS51719">
    <property type="entry name" value="G_SEPTIN"/>
    <property type="match status" value="1"/>
</dbReference>
<dbReference type="PANTHER" id="PTHR18884">
    <property type="entry name" value="SEPTIN"/>
    <property type="match status" value="1"/>
</dbReference>
<organism evidence="7">
    <name type="scientific">Melampsora larici-populina (strain 98AG31 / pathotype 3-4-7)</name>
    <name type="common">Poplar leaf rust fungus</name>
    <dbReference type="NCBI Taxonomy" id="747676"/>
    <lineage>
        <taxon>Eukaryota</taxon>
        <taxon>Fungi</taxon>
        <taxon>Dikarya</taxon>
        <taxon>Basidiomycota</taxon>
        <taxon>Pucciniomycotina</taxon>
        <taxon>Pucciniomycetes</taxon>
        <taxon>Pucciniales</taxon>
        <taxon>Melampsoraceae</taxon>
        <taxon>Melampsora</taxon>
    </lineage>
</organism>
<sequence length="369" mass="42225">MPALLSRPKKTSKRGVQLTLMIVGASGTGRTTFINTLVGKKGWLSHADPIKEGATGSTNPSRRELPEVQVTTKSVELKEDNVHISLTVCDTPGFGDNLDNESAFGIINQYLDDQYESMLDQEMRVKRNPQFIDDRVHVILYFITPTGHGLREIDIEFMKRIAPQANVIPVIGKADCLTVSELKDFKKRVMEDIEHYGIPVFNFPFEEEYDDEEVIAENTELRKNLQEMLPFAIGASEEDVEFDGEIVPGRKFPWGTFVVDEHSDFATLRSVLFGTHLKELRDITKEVMYEKYRTKALSKRVSEPDKDQEGSEEVSMQFLQSKEEEINKEKENVMEVGMRVQREIEQRKLEIQAKEEMLRELERSQNSGS</sequence>
<dbReference type="InParanoid" id="F4R4G9"/>
<name>F4R4G9_MELLP</name>
<dbReference type="GO" id="GO:0005525">
    <property type="term" value="F:GTP binding"/>
    <property type="evidence" value="ECO:0007669"/>
    <property type="project" value="UniProtKB-KW"/>
</dbReference>
<evidence type="ECO:0000256" key="2">
    <source>
        <dbReference type="ARBA" id="ARBA00023134"/>
    </source>
</evidence>
<feature type="domain" description="Septin-type G" evidence="5">
    <location>
        <begin position="14"/>
        <end position="299"/>
    </location>
</feature>
<dbReference type="KEGG" id="mlr:MELLADRAFT_87088"/>
<feature type="compositionally biased region" description="Basic and acidic residues" evidence="4">
    <location>
        <begin position="300"/>
        <end position="309"/>
    </location>
</feature>
<dbReference type="PIRSF" id="PIRSF006698">
    <property type="entry name" value="Septin"/>
    <property type="match status" value="1"/>
</dbReference>
<evidence type="ECO:0000259" key="5">
    <source>
        <dbReference type="PROSITE" id="PS51719"/>
    </source>
</evidence>
<dbReference type="VEuPathDB" id="FungiDB:MELLADRAFT_87088"/>
<dbReference type="GO" id="GO:0005938">
    <property type="term" value="C:cell cortex"/>
    <property type="evidence" value="ECO:0007669"/>
    <property type="project" value="UniProtKB-ARBA"/>
</dbReference>
<protein>
    <recommendedName>
        <fullName evidence="5">Septin-type G domain-containing protein</fullName>
    </recommendedName>
</protein>
<keyword evidence="1 3" id="KW-0547">Nucleotide-binding</keyword>
<dbReference type="FunCoup" id="F4R4G9">
    <property type="interactions" value="16"/>
</dbReference>
<keyword evidence="2 3" id="KW-0342">GTP-binding</keyword>
<dbReference type="SUPFAM" id="SSF52540">
    <property type="entry name" value="P-loop containing nucleoside triphosphate hydrolases"/>
    <property type="match status" value="1"/>
</dbReference>
<dbReference type="RefSeq" id="XP_007403747.1">
    <property type="nucleotide sequence ID" value="XM_007403685.1"/>
</dbReference>
<evidence type="ECO:0000313" key="7">
    <source>
        <dbReference type="Proteomes" id="UP000001072"/>
    </source>
</evidence>
<reference evidence="7" key="1">
    <citation type="journal article" date="2011" name="Proc. Natl. Acad. Sci. U.S.A.">
        <title>Obligate biotrophy features unraveled by the genomic analysis of rust fungi.</title>
        <authorList>
            <person name="Duplessis S."/>
            <person name="Cuomo C.A."/>
            <person name="Lin Y.-C."/>
            <person name="Aerts A."/>
            <person name="Tisserant E."/>
            <person name="Veneault-Fourrey C."/>
            <person name="Joly D.L."/>
            <person name="Hacquard S."/>
            <person name="Amselem J."/>
            <person name="Cantarel B.L."/>
            <person name="Chiu R."/>
            <person name="Coutinho P.M."/>
            <person name="Feau N."/>
            <person name="Field M."/>
            <person name="Frey P."/>
            <person name="Gelhaye E."/>
            <person name="Goldberg J."/>
            <person name="Grabherr M.G."/>
            <person name="Kodira C.D."/>
            <person name="Kohler A."/>
            <person name="Kuees U."/>
            <person name="Lindquist E.A."/>
            <person name="Lucas S.M."/>
            <person name="Mago R."/>
            <person name="Mauceli E."/>
            <person name="Morin E."/>
            <person name="Murat C."/>
            <person name="Pangilinan J.L."/>
            <person name="Park R."/>
            <person name="Pearson M."/>
            <person name="Quesneville H."/>
            <person name="Rouhier N."/>
            <person name="Sakthikumar S."/>
            <person name="Salamov A.A."/>
            <person name="Schmutz J."/>
            <person name="Selles B."/>
            <person name="Shapiro H."/>
            <person name="Tanguay P."/>
            <person name="Tuskan G.A."/>
            <person name="Henrissat B."/>
            <person name="Van de Peer Y."/>
            <person name="Rouze P."/>
            <person name="Ellis J.G."/>
            <person name="Dodds P.N."/>
            <person name="Schein J.E."/>
            <person name="Zhong S."/>
            <person name="Hamelin R.C."/>
            <person name="Grigoriev I.V."/>
            <person name="Szabo L.J."/>
            <person name="Martin F."/>
        </authorList>
    </citation>
    <scope>NUCLEOTIDE SEQUENCE [LARGE SCALE GENOMIC DNA]</scope>
    <source>
        <strain evidence="7">98AG31 / pathotype 3-4-7</strain>
    </source>
</reference>
<dbReference type="GO" id="GO:0032156">
    <property type="term" value="C:septin cytoskeleton"/>
    <property type="evidence" value="ECO:0007669"/>
    <property type="project" value="UniProtKB-ARBA"/>
</dbReference>
<evidence type="ECO:0000313" key="6">
    <source>
        <dbReference type="EMBL" id="EGG12809.1"/>
    </source>
</evidence>
<evidence type="ECO:0000256" key="4">
    <source>
        <dbReference type="SAM" id="MobiDB-lite"/>
    </source>
</evidence>
<dbReference type="Pfam" id="PF00735">
    <property type="entry name" value="Septin"/>
    <property type="match status" value="1"/>
</dbReference>
<dbReference type="AlphaFoldDB" id="F4R4G9"/>
<dbReference type="STRING" id="747676.F4R4G9"/>
<dbReference type="HOGENOM" id="CLU_017718_7_4_1"/>
<dbReference type="EMBL" id="GL883090">
    <property type="protein sequence ID" value="EGG12809.1"/>
    <property type="molecule type" value="Genomic_DNA"/>
</dbReference>
<accession>F4R4G9</accession>
<dbReference type="eggNOG" id="KOG2655">
    <property type="taxonomic scope" value="Eukaryota"/>
</dbReference>
<dbReference type="GeneID" id="18934393"/>
<dbReference type="InterPro" id="IPR027417">
    <property type="entry name" value="P-loop_NTPase"/>
</dbReference>
<dbReference type="InterPro" id="IPR016491">
    <property type="entry name" value="Septin"/>
</dbReference>
<dbReference type="OrthoDB" id="416553at2759"/>
<dbReference type="Proteomes" id="UP000001072">
    <property type="component" value="Unassembled WGS sequence"/>
</dbReference>
<keyword evidence="7" id="KW-1185">Reference proteome</keyword>
<dbReference type="Gene3D" id="3.40.50.300">
    <property type="entry name" value="P-loop containing nucleotide triphosphate hydrolases"/>
    <property type="match status" value="1"/>
</dbReference>
<comment type="similarity">
    <text evidence="3">Belongs to the TRAFAC class TrmE-Era-EngA-EngB-Septin-like GTPase superfamily. Septin GTPase family.</text>
</comment>
<evidence type="ECO:0000256" key="3">
    <source>
        <dbReference type="RuleBase" id="RU004560"/>
    </source>
</evidence>
<dbReference type="InterPro" id="IPR030379">
    <property type="entry name" value="G_SEPTIN_dom"/>
</dbReference>
<proteinExistence type="inferred from homology"/>
<evidence type="ECO:0000256" key="1">
    <source>
        <dbReference type="ARBA" id="ARBA00022741"/>
    </source>
</evidence>
<gene>
    <name evidence="6" type="ORF">MELLADRAFT_87088</name>
</gene>
<dbReference type="CDD" id="cd01850">
    <property type="entry name" value="CDC_Septin"/>
    <property type="match status" value="1"/>
</dbReference>